<dbReference type="PRINTS" id="PR00368">
    <property type="entry name" value="FADPNR"/>
</dbReference>
<dbReference type="PANTHER" id="PTHR22912">
    <property type="entry name" value="DISULFIDE OXIDOREDUCTASE"/>
    <property type="match status" value="1"/>
</dbReference>
<accession>A0A383DPI3</accession>
<proteinExistence type="predicted"/>
<protein>
    <recommendedName>
        <fullName evidence="4">FAD/NAD(P)-binding domain-containing protein</fullName>
    </recommendedName>
</protein>
<dbReference type="InterPro" id="IPR023753">
    <property type="entry name" value="FAD/NAD-binding_dom"/>
</dbReference>
<dbReference type="InterPro" id="IPR036188">
    <property type="entry name" value="FAD/NAD-bd_sf"/>
</dbReference>
<dbReference type="Pfam" id="PF07992">
    <property type="entry name" value="Pyr_redox_2"/>
    <property type="match status" value="1"/>
</dbReference>
<dbReference type="AlphaFoldDB" id="A0A383DPI3"/>
<feature type="domain" description="FAD/NAD(P)-binding" evidence="4">
    <location>
        <begin position="2"/>
        <end position="226"/>
    </location>
</feature>
<comment type="cofactor">
    <cofactor evidence="1">
        <name>FAD</name>
        <dbReference type="ChEBI" id="CHEBI:57692"/>
    </cofactor>
</comment>
<feature type="non-terminal residue" evidence="5">
    <location>
        <position position="1"/>
    </location>
</feature>
<gene>
    <name evidence="5" type="ORF">METZ01_LOCUS499261</name>
</gene>
<dbReference type="PANTHER" id="PTHR22912:SF93">
    <property type="entry name" value="SOLUBLE PYRIDINE NUCLEOTIDE TRANSHYDROGENASE"/>
    <property type="match status" value="1"/>
</dbReference>
<dbReference type="SUPFAM" id="SSF51905">
    <property type="entry name" value="FAD/NAD(P)-binding domain"/>
    <property type="match status" value="1"/>
</dbReference>
<evidence type="ECO:0000259" key="4">
    <source>
        <dbReference type="Pfam" id="PF07992"/>
    </source>
</evidence>
<evidence type="ECO:0000256" key="3">
    <source>
        <dbReference type="ARBA" id="ARBA00022827"/>
    </source>
</evidence>
<keyword evidence="3" id="KW-0274">FAD</keyword>
<feature type="non-terminal residue" evidence="5">
    <location>
        <position position="235"/>
    </location>
</feature>
<organism evidence="5">
    <name type="scientific">marine metagenome</name>
    <dbReference type="NCBI Taxonomy" id="408172"/>
    <lineage>
        <taxon>unclassified sequences</taxon>
        <taxon>metagenomes</taxon>
        <taxon>ecological metagenomes</taxon>
    </lineage>
</organism>
<dbReference type="Gene3D" id="3.50.50.60">
    <property type="entry name" value="FAD/NAD(P)-binding domain"/>
    <property type="match status" value="2"/>
</dbReference>
<keyword evidence="2" id="KW-0285">Flavoprotein</keyword>
<name>A0A383DPI3_9ZZZZ</name>
<evidence type="ECO:0000256" key="1">
    <source>
        <dbReference type="ARBA" id="ARBA00001974"/>
    </source>
</evidence>
<dbReference type="EMBL" id="UINC01219093">
    <property type="protein sequence ID" value="SVE46407.1"/>
    <property type="molecule type" value="Genomic_DNA"/>
</dbReference>
<dbReference type="PRINTS" id="PR00411">
    <property type="entry name" value="PNDRDTASEI"/>
</dbReference>
<dbReference type="GO" id="GO:0050660">
    <property type="term" value="F:flavin adenine dinucleotide binding"/>
    <property type="evidence" value="ECO:0007669"/>
    <property type="project" value="TreeGrafter"/>
</dbReference>
<dbReference type="InterPro" id="IPR050151">
    <property type="entry name" value="Class-I_Pyr_Nuc-Dis_Oxidored"/>
</dbReference>
<reference evidence="5" key="1">
    <citation type="submission" date="2018-05" db="EMBL/GenBank/DDBJ databases">
        <authorList>
            <person name="Lanie J.A."/>
            <person name="Ng W.-L."/>
            <person name="Kazmierczak K.M."/>
            <person name="Andrzejewski T.M."/>
            <person name="Davidsen T.M."/>
            <person name="Wayne K.J."/>
            <person name="Tettelin H."/>
            <person name="Glass J.I."/>
            <person name="Rusch D."/>
            <person name="Podicherti R."/>
            <person name="Tsui H.-C.T."/>
            <person name="Winkler M.E."/>
        </authorList>
    </citation>
    <scope>NUCLEOTIDE SEQUENCE</scope>
</reference>
<dbReference type="GO" id="GO:0004148">
    <property type="term" value="F:dihydrolipoyl dehydrogenase (NADH) activity"/>
    <property type="evidence" value="ECO:0007669"/>
    <property type="project" value="TreeGrafter"/>
</dbReference>
<evidence type="ECO:0000313" key="5">
    <source>
        <dbReference type="EMBL" id="SVE46407.1"/>
    </source>
</evidence>
<sequence length="235" mass="26177">QAAKLRKRVAIIERELDVGGTCLHTGTIPSKTFREAVLSFRQTRDRIDELHLDHPSSERATAEKLLARVEAIIRSETRVQRDQLRRNGVNLIPGLATFVGPNSVNVRTSLGTREVTAHKMLIAVGTKPHQHPDISTDLECVINSDDILQLTELPRSIIVIGCGIVGLEYASMFAMLGVEVTIIDGRERPLEFLDSEIVDELKHQLRDHLVTFRLGEAVAGIEQRNGSPRQAMVRL</sequence>
<evidence type="ECO:0000256" key="2">
    <source>
        <dbReference type="ARBA" id="ARBA00022630"/>
    </source>
</evidence>
<dbReference type="GO" id="GO:0006103">
    <property type="term" value="P:2-oxoglutarate metabolic process"/>
    <property type="evidence" value="ECO:0007669"/>
    <property type="project" value="TreeGrafter"/>
</dbReference>
<dbReference type="GO" id="GO:0005829">
    <property type="term" value="C:cytosol"/>
    <property type="evidence" value="ECO:0007669"/>
    <property type="project" value="TreeGrafter"/>
</dbReference>